<dbReference type="InterPro" id="IPR017850">
    <property type="entry name" value="Alkaline_phosphatase_core_sf"/>
</dbReference>
<accession>B4D2N5</accession>
<proteinExistence type="predicted"/>
<dbReference type="SUPFAM" id="SSF53649">
    <property type="entry name" value="Alkaline phosphatase-like"/>
    <property type="match status" value="1"/>
</dbReference>
<keyword evidence="1" id="KW-0378">Hydrolase</keyword>
<dbReference type="AlphaFoldDB" id="B4D2N5"/>
<dbReference type="STRING" id="497964.CfE428DRAFT_3160"/>
<dbReference type="eggNOG" id="COG3511">
    <property type="taxonomic scope" value="Bacteria"/>
</dbReference>
<dbReference type="RefSeq" id="WP_006980485.1">
    <property type="nucleotide sequence ID" value="NZ_ABVL01000008.1"/>
</dbReference>
<dbReference type="PANTHER" id="PTHR31956">
    <property type="entry name" value="NON-SPECIFIC PHOSPHOLIPASE C4-RELATED"/>
    <property type="match status" value="1"/>
</dbReference>
<dbReference type="EMBL" id="ABVL01000008">
    <property type="protein sequence ID" value="EDY19475.1"/>
    <property type="molecule type" value="Genomic_DNA"/>
</dbReference>
<sequence length="492" mass="53642">MATGIDNIEHVVVVMMENRSFDNLLGWLYGPGNLPKHNIPEQNPTTFDGLLPNTFSNAMGDGTPPVFAGRPPKSWPSNSNASCVPTPDPHEEFDHIATQIFGTANPAEGQSANMSGFLKDYASTNAGQASAGQIMESFGPQEANVINDLARNFAVCDGWFASCPCQTWPNRGFVHTGSSDGHINNDNYELYDIPTVFNVLEEQNITWNVFADTTPPIPALTLGQFLPRLLPYSAHFRGFSSFPSLCAAPANANPASKLPAYSFIEPRFVTQLGLFKLDYPSDYHPPHNVCRGDTFLAQVYDAVRLSPYRDKILLVITFDEHGGCYDHVVPPTGAAPPLPYSTSRDGTFGFDRFGVRVPAIVVSSYVRPGTVFRAPGNTPYDHTSILATLRDWKGLGQSFLPSPRIKAAPTLQPVLTQDDTAKIVVWPEITAQCSITGDDESLATPLNDVQRSLIASAIRTNNPQASEQATAAVAKHLTNYQHQLKFLHPDAP</sequence>
<evidence type="ECO:0000256" key="1">
    <source>
        <dbReference type="ARBA" id="ARBA00022801"/>
    </source>
</evidence>
<dbReference type="Proteomes" id="UP000005824">
    <property type="component" value="Unassembled WGS sequence"/>
</dbReference>
<dbReference type="Gene3D" id="3.40.720.10">
    <property type="entry name" value="Alkaline Phosphatase, subunit A"/>
    <property type="match status" value="2"/>
</dbReference>
<dbReference type="InterPro" id="IPR007312">
    <property type="entry name" value="Phosphoesterase"/>
</dbReference>
<dbReference type="GO" id="GO:0009395">
    <property type="term" value="P:phospholipid catabolic process"/>
    <property type="evidence" value="ECO:0007669"/>
    <property type="project" value="TreeGrafter"/>
</dbReference>
<dbReference type="GO" id="GO:0042578">
    <property type="term" value="F:phosphoric ester hydrolase activity"/>
    <property type="evidence" value="ECO:0007669"/>
    <property type="project" value="UniProtKB-ARBA"/>
</dbReference>
<reference evidence="2 3" key="1">
    <citation type="journal article" date="2011" name="J. Bacteriol.">
        <title>Genome sequence of Chthoniobacter flavus Ellin428, an aerobic heterotrophic soil bacterium.</title>
        <authorList>
            <person name="Kant R."/>
            <person name="van Passel M.W."/>
            <person name="Palva A."/>
            <person name="Lucas S."/>
            <person name="Lapidus A."/>
            <person name="Glavina Del Rio T."/>
            <person name="Dalin E."/>
            <person name="Tice H."/>
            <person name="Bruce D."/>
            <person name="Goodwin L."/>
            <person name="Pitluck S."/>
            <person name="Larimer F.W."/>
            <person name="Land M.L."/>
            <person name="Hauser L."/>
            <person name="Sangwan P."/>
            <person name="de Vos W.M."/>
            <person name="Janssen P.H."/>
            <person name="Smidt H."/>
        </authorList>
    </citation>
    <scope>NUCLEOTIDE SEQUENCE [LARGE SCALE GENOMIC DNA]</scope>
    <source>
        <strain evidence="2 3">Ellin428</strain>
    </source>
</reference>
<dbReference type="PANTHER" id="PTHR31956:SF1">
    <property type="entry name" value="NON-SPECIFIC PHOSPHOLIPASE C1"/>
    <property type="match status" value="1"/>
</dbReference>
<organism evidence="2 3">
    <name type="scientific">Chthoniobacter flavus Ellin428</name>
    <dbReference type="NCBI Taxonomy" id="497964"/>
    <lineage>
        <taxon>Bacteria</taxon>
        <taxon>Pseudomonadati</taxon>
        <taxon>Verrucomicrobiota</taxon>
        <taxon>Spartobacteria</taxon>
        <taxon>Chthoniobacterales</taxon>
        <taxon>Chthoniobacteraceae</taxon>
        <taxon>Chthoniobacter</taxon>
    </lineage>
</organism>
<dbReference type="Pfam" id="PF04185">
    <property type="entry name" value="Phosphoesterase"/>
    <property type="match status" value="1"/>
</dbReference>
<evidence type="ECO:0000313" key="3">
    <source>
        <dbReference type="Proteomes" id="UP000005824"/>
    </source>
</evidence>
<comment type="caution">
    <text evidence="2">The sequence shown here is derived from an EMBL/GenBank/DDBJ whole genome shotgun (WGS) entry which is preliminary data.</text>
</comment>
<protein>
    <submittedName>
        <fullName evidence="2">Phosphoesterase</fullName>
    </submittedName>
</protein>
<evidence type="ECO:0000313" key="2">
    <source>
        <dbReference type="EMBL" id="EDY19475.1"/>
    </source>
</evidence>
<dbReference type="InParanoid" id="B4D2N5"/>
<name>B4D2N5_9BACT</name>
<gene>
    <name evidence="2" type="ORF">CfE428DRAFT_3160</name>
</gene>
<keyword evidence="3" id="KW-1185">Reference proteome</keyword>